<dbReference type="InterPro" id="IPR012337">
    <property type="entry name" value="RNaseH-like_sf"/>
</dbReference>
<dbReference type="SUPFAM" id="SSF53098">
    <property type="entry name" value="Ribonuclease H-like"/>
    <property type="match status" value="1"/>
</dbReference>
<name>A0AAV7ERI8_ARIFI</name>
<dbReference type="GO" id="GO:0046983">
    <property type="term" value="F:protein dimerization activity"/>
    <property type="evidence" value="ECO:0007669"/>
    <property type="project" value="InterPro"/>
</dbReference>
<dbReference type="Pfam" id="PF05699">
    <property type="entry name" value="Dimer_Tnp_hAT"/>
    <property type="match status" value="1"/>
</dbReference>
<dbReference type="Proteomes" id="UP000825729">
    <property type="component" value="Unassembled WGS sequence"/>
</dbReference>
<evidence type="ECO:0000313" key="2">
    <source>
        <dbReference type="EMBL" id="KAG9451229.1"/>
    </source>
</evidence>
<evidence type="ECO:0000259" key="1">
    <source>
        <dbReference type="Pfam" id="PF05699"/>
    </source>
</evidence>
<dbReference type="InterPro" id="IPR008906">
    <property type="entry name" value="HATC_C_dom"/>
</dbReference>
<dbReference type="PANTHER" id="PTHR23272">
    <property type="entry name" value="BED FINGER-RELATED"/>
    <property type="match status" value="1"/>
</dbReference>
<dbReference type="AlphaFoldDB" id="A0AAV7ERI8"/>
<comment type="caution">
    <text evidence="2">The sequence shown here is derived from an EMBL/GenBank/DDBJ whole genome shotgun (WGS) entry which is preliminary data.</text>
</comment>
<keyword evidence="3" id="KW-1185">Reference proteome</keyword>
<protein>
    <recommendedName>
        <fullName evidence="1">HAT C-terminal dimerisation domain-containing protein</fullName>
    </recommendedName>
</protein>
<sequence length="87" mass="9237">MRHFSIPVSTVASEAAFSTGGSVIDQYISSLKPKTGETLLCTQDCLICEMKGSLDGIGFSALYIIVPTEFDGEGSEIIDGENENEGD</sequence>
<organism evidence="2 3">
    <name type="scientific">Aristolochia fimbriata</name>
    <name type="common">White veined hardy Dutchman's pipe vine</name>
    <dbReference type="NCBI Taxonomy" id="158543"/>
    <lineage>
        <taxon>Eukaryota</taxon>
        <taxon>Viridiplantae</taxon>
        <taxon>Streptophyta</taxon>
        <taxon>Embryophyta</taxon>
        <taxon>Tracheophyta</taxon>
        <taxon>Spermatophyta</taxon>
        <taxon>Magnoliopsida</taxon>
        <taxon>Magnoliidae</taxon>
        <taxon>Piperales</taxon>
        <taxon>Aristolochiaceae</taxon>
        <taxon>Aristolochia</taxon>
    </lineage>
</organism>
<feature type="domain" description="HAT C-terminal dimerisation" evidence="1">
    <location>
        <begin position="4"/>
        <end position="44"/>
    </location>
</feature>
<proteinExistence type="predicted"/>
<accession>A0AAV7ERI8</accession>
<reference evidence="2 3" key="1">
    <citation type="submission" date="2021-07" db="EMBL/GenBank/DDBJ databases">
        <title>The Aristolochia fimbriata genome: insights into angiosperm evolution, floral development and chemical biosynthesis.</title>
        <authorList>
            <person name="Jiao Y."/>
        </authorList>
    </citation>
    <scope>NUCLEOTIDE SEQUENCE [LARGE SCALE GENOMIC DNA]</scope>
    <source>
        <strain evidence="2">IBCAS-2021</strain>
        <tissue evidence="2">Leaf</tissue>
    </source>
</reference>
<dbReference type="EMBL" id="JAINDJ010000004">
    <property type="protein sequence ID" value="KAG9451229.1"/>
    <property type="molecule type" value="Genomic_DNA"/>
</dbReference>
<evidence type="ECO:0000313" key="3">
    <source>
        <dbReference type="Proteomes" id="UP000825729"/>
    </source>
</evidence>
<gene>
    <name evidence="2" type="ORF">H6P81_011194</name>
</gene>
<dbReference type="PANTHER" id="PTHR23272:SF184">
    <property type="entry name" value="OS03G0311250 PROTEIN"/>
    <property type="match status" value="1"/>
</dbReference>